<dbReference type="PANTHER" id="PTHR34615:SF1">
    <property type="entry name" value="PX DOMAIN-CONTAINING PROTEIN"/>
    <property type="match status" value="1"/>
</dbReference>
<dbReference type="Proteomes" id="UP001152795">
    <property type="component" value="Unassembled WGS sequence"/>
</dbReference>
<feature type="compositionally biased region" description="Basic and acidic residues" evidence="1">
    <location>
        <begin position="222"/>
        <end position="235"/>
    </location>
</feature>
<organism evidence="2 3">
    <name type="scientific">Paramuricea clavata</name>
    <name type="common">Red gorgonian</name>
    <name type="synonym">Violescent sea-whip</name>
    <dbReference type="NCBI Taxonomy" id="317549"/>
    <lineage>
        <taxon>Eukaryota</taxon>
        <taxon>Metazoa</taxon>
        <taxon>Cnidaria</taxon>
        <taxon>Anthozoa</taxon>
        <taxon>Octocorallia</taxon>
        <taxon>Malacalcyonacea</taxon>
        <taxon>Plexauridae</taxon>
        <taxon>Paramuricea</taxon>
    </lineage>
</organism>
<dbReference type="OrthoDB" id="5978526at2759"/>
<protein>
    <submittedName>
        <fullName evidence="2">Uncharacterized protein</fullName>
    </submittedName>
</protein>
<dbReference type="EMBL" id="CACRXK020011098">
    <property type="protein sequence ID" value="CAB4020735.1"/>
    <property type="molecule type" value="Genomic_DNA"/>
</dbReference>
<sequence length="296" mass="33521">MAVSNNSLFDAATALFVHDIVDESEFVALYDNTKRKSQEFQYWEYQKVEMQLQYMTNNECRSHFRVDLADLPILAEALRIPEKLFCPNQTVATGMEGLCVALRRFAYPCRFSDMIPHFGCSVSELSLIASGTMLHLQDEAGGTLENCWGFVDGTVRPICCPGENQYIMYNGHKQERKKSLAESDLSSYFQEDAQWPEFFQDKGNPDIAGSCSRHSEAKLNESMKSLNKREARESGSESLSNLESCNSDNDACEYDGFQLTVGHYFVEPERLQEIVDNSAVCKECHCPLSILKKENS</sequence>
<feature type="region of interest" description="Disordered" evidence="1">
    <location>
        <begin position="222"/>
        <end position="242"/>
    </location>
</feature>
<reference evidence="2" key="1">
    <citation type="submission" date="2020-04" db="EMBL/GenBank/DDBJ databases">
        <authorList>
            <person name="Alioto T."/>
            <person name="Alioto T."/>
            <person name="Gomez Garrido J."/>
        </authorList>
    </citation>
    <scope>NUCLEOTIDE SEQUENCE</scope>
    <source>
        <strain evidence="2">A484AB</strain>
    </source>
</reference>
<evidence type="ECO:0000313" key="3">
    <source>
        <dbReference type="Proteomes" id="UP001152795"/>
    </source>
</evidence>
<dbReference type="PANTHER" id="PTHR34615">
    <property type="entry name" value="PX DOMAIN-CONTAINING PROTEIN"/>
    <property type="match status" value="1"/>
</dbReference>
<dbReference type="AlphaFoldDB" id="A0A6S7INH3"/>
<name>A0A6S7INH3_PARCT</name>
<accession>A0A6S7INH3</accession>
<gene>
    <name evidence="2" type="ORF">PACLA_8A005258</name>
</gene>
<proteinExistence type="predicted"/>
<evidence type="ECO:0000313" key="2">
    <source>
        <dbReference type="EMBL" id="CAB4020735.1"/>
    </source>
</evidence>
<evidence type="ECO:0000256" key="1">
    <source>
        <dbReference type="SAM" id="MobiDB-lite"/>
    </source>
</evidence>
<keyword evidence="3" id="KW-1185">Reference proteome</keyword>
<comment type="caution">
    <text evidence="2">The sequence shown here is derived from an EMBL/GenBank/DDBJ whole genome shotgun (WGS) entry which is preliminary data.</text>
</comment>